<keyword evidence="2" id="KW-1185">Reference proteome</keyword>
<proteinExistence type="predicted"/>
<name>A0AAV2K1M4_KNICA</name>
<dbReference type="Proteomes" id="UP001497482">
    <property type="component" value="Chromosome 16"/>
</dbReference>
<accession>A0AAV2K1M4</accession>
<protein>
    <submittedName>
        <fullName evidence="1">Uncharacterized protein</fullName>
    </submittedName>
</protein>
<reference evidence="1 2" key="1">
    <citation type="submission" date="2024-04" db="EMBL/GenBank/DDBJ databases">
        <authorList>
            <person name="Waldvogel A.-M."/>
            <person name="Schoenle A."/>
        </authorList>
    </citation>
    <scope>NUCLEOTIDE SEQUENCE [LARGE SCALE GENOMIC DNA]</scope>
</reference>
<dbReference type="EMBL" id="OZ035838">
    <property type="protein sequence ID" value="CAL1583649.1"/>
    <property type="molecule type" value="Genomic_DNA"/>
</dbReference>
<evidence type="ECO:0000313" key="1">
    <source>
        <dbReference type="EMBL" id="CAL1583649.1"/>
    </source>
</evidence>
<organism evidence="1 2">
    <name type="scientific">Knipowitschia caucasica</name>
    <name type="common">Caucasian dwarf goby</name>
    <name type="synonym">Pomatoschistus caucasicus</name>
    <dbReference type="NCBI Taxonomy" id="637954"/>
    <lineage>
        <taxon>Eukaryota</taxon>
        <taxon>Metazoa</taxon>
        <taxon>Chordata</taxon>
        <taxon>Craniata</taxon>
        <taxon>Vertebrata</taxon>
        <taxon>Euteleostomi</taxon>
        <taxon>Actinopterygii</taxon>
        <taxon>Neopterygii</taxon>
        <taxon>Teleostei</taxon>
        <taxon>Neoteleostei</taxon>
        <taxon>Acanthomorphata</taxon>
        <taxon>Gobiaria</taxon>
        <taxon>Gobiiformes</taxon>
        <taxon>Gobioidei</taxon>
        <taxon>Gobiidae</taxon>
        <taxon>Gobiinae</taxon>
        <taxon>Knipowitschia</taxon>
    </lineage>
</organism>
<evidence type="ECO:0000313" key="2">
    <source>
        <dbReference type="Proteomes" id="UP001497482"/>
    </source>
</evidence>
<sequence length="102" mass="10853">MFHTGPKREEPNAPKPLSCFLIGSSLFSSAFALTEGREVSEEAAGLSGADPDLQRTELQSIVCPGSHPTLVPRHLPKMVAPLFGSCGGLTDGLKLTQRDFDS</sequence>
<dbReference type="AlphaFoldDB" id="A0AAV2K1M4"/>
<gene>
    <name evidence="1" type="ORF">KC01_LOCUS14099</name>
</gene>